<dbReference type="Gene3D" id="3.40.50.720">
    <property type="entry name" value="NAD(P)-binding Rossmann-like Domain"/>
    <property type="match status" value="1"/>
</dbReference>
<organism evidence="1 2">
    <name type="scientific">Corynebacterium meridianum</name>
    <dbReference type="NCBI Taxonomy" id="2765363"/>
    <lineage>
        <taxon>Bacteria</taxon>
        <taxon>Bacillati</taxon>
        <taxon>Actinomycetota</taxon>
        <taxon>Actinomycetes</taxon>
        <taxon>Mycobacteriales</taxon>
        <taxon>Corynebacteriaceae</taxon>
        <taxon>Corynebacterium</taxon>
    </lineage>
</organism>
<comment type="caution">
    <text evidence="1">The sequence shown here is derived from an EMBL/GenBank/DDBJ whole genome shotgun (WGS) entry which is preliminary data.</text>
</comment>
<dbReference type="AlphaFoldDB" id="A0A934I709"/>
<name>A0A934I709_9CORY</name>
<dbReference type="EMBL" id="JAEIOS010000012">
    <property type="protein sequence ID" value="MBI8989625.1"/>
    <property type="molecule type" value="Genomic_DNA"/>
</dbReference>
<accession>A0A934I709</accession>
<protein>
    <recommendedName>
        <fullName evidence="3">Bacteriocin biosynthesis cyclodehydratase domain-containing protein</fullName>
    </recommendedName>
</protein>
<sequence length="290" mass="30373">MPEIGTLIQLAPTVGLHLRRNGALQFGVDSAWAGVIDTLTPETTRRVHSLLTDTRSPVTDGELTEALVEAGVAPAETATLIDELLGYGVLVPVRGVTHRIGVLGENPLADGVRDLLVEHGVEVSGRLPGERPGGFLRTFAPGSPVVVTGAPDELPGLALPILQRGGDVIPVTVVDGRVVLGPLRLRGEGPCPLCLRLHQCDTDPDGPRDTFRFGDGGWLPPDPVVLHTAVTSAAALVLRCAGVTAPAPGPDRGFLSVGTVLTVDPHRLTTGSVRYGTHPHCPECWSAAHR</sequence>
<dbReference type="RefSeq" id="WP_198738654.1">
    <property type="nucleotide sequence ID" value="NZ_JAEIOS010000012.1"/>
</dbReference>
<proteinExistence type="predicted"/>
<dbReference type="Proteomes" id="UP000645966">
    <property type="component" value="Unassembled WGS sequence"/>
</dbReference>
<evidence type="ECO:0000313" key="2">
    <source>
        <dbReference type="Proteomes" id="UP000645966"/>
    </source>
</evidence>
<evidence type="ECO:0000313" key="1">
    <source>
        <dbReference type="EMBL" id="MBI8989625.1"/>
    </source>
</evidence>
<reference evidence="1" key="1">
    <citation type="submission" date="2020-12" db="EMBL/GenBank/DDBJ databases">
        <title>Genome public.</title>
        <authorList>
            <person name="Sun Q."/>
        </authorList>
    </citation>
    <scope>NUCLEOTIDE SEQUENCE</scope>
    <source>
        <strain evidence="1">CCM 8863</strain>
    </source>
</reference>
<gene>
    <name evidence="1" type="ORF">JDV75_07585</name>
</gene>
<keyword evidence="2" id="KW-1185">Reference proteome</keyword>
<evidence type="ECO:0008006" key="3">
    <source>
        <dbReference type="Google" id="ProtNLM"/>
    </source>
</evidence>